<feature type="coiled-coil region" evidence="1">
    <location>
        <begin position="143"/>
        <end position="187"/>
    </location>
</feature>
<gene>
    <name evidence="2" type="ORF">LshimejAT787_0405690</name>
</gene>
<evidence type="ECO:0000313" key="2">
    <source>
        <dbReference type="EMBL" id="GLB37518.1"/>
    </source>
</evidence>
<protein>
    <recommendedName>
        <fullName evidence="4">Essential protein Yae1 N-terminal domain-containing protein</fullName>
    </recommendedName>
</protein>
<reference evidence="2" key="1">
    <citation type="submission" date="2022-07" db="EMBL/GenBank/DDBJ databases">
        <title>The genome of Lyophyllum shimeji provides insight into the initial evolution of ectomycorrhizal fungal genome.</title>
        <authorList>
            <person name="Kobayashi Y."/>
            <person name="Shibata T."/>
            <person name="Hirakawa H."/>
            <person name="Shigenobu S."/>
            <person name="Nishiyama T."/>
            <person name="Yamada A."/>
            <person name="Hasebe M."/>
            <person name="Kawaguchi M."/>
        </authorList>
    </citation>
    <scope>NUCLEOTIDE SEQUENCE</scope>
    <source>
        <strain evidence="2">AT787</strain>
    </source>
</reference>
<dbReference type="Proteomes" id="UP001063166">
    <property type="component" value="Unassembled WGS sequence"/>
</dbReference>
<comment type="caution">
    <text evidence="2">The sequence shown here is derived from an EMBL/GenBank/DDBJ whole genome shotgun (WGS) entry which is preliminary data.</text>
</comment>
<sequence>MPVPDVDTQWIGEIPKIRSPGQDLVVQLREAATAPSPLAQFVEDPAVIKLSRQKHKSGTKGSRNTPSLKQLALIEEERKVSRLKALLRSAADHLEHEIRRADEAELRAHLAEIQEREVSAKAVAAESSKSRAEVEHERSVAESRRYQIESESAVRELQRLKADLRKVENMRDEFEAASMKAEELNRQYRKTLLKYQIREEDIQQGHRVDMARCFDEGREEGWTAGNEEGFEEGRAIGYKEGRETGRKEGLHEGREQGRIEERRKALEAFERFLSEEMGSYDDGRSARIRKWAESIYHSAQH</sequence>
<dbReference type="AlphaFoldDB" id="A0A9P3PLA5"/>
<evidence type="ECO:0000256" key="1">
    <source>
        <dbReference type="SAM" id="Coils"/>
    </source>
</evidence>
<proteinExistence type="predicted"/>
<accession>A0A9P3PLA5</accession>
<keyword evidence="3" id="KW-1185">Reference proteome</keyword>
<evidence type="ECO:0000313" key="3">
    <source>
        <dbReference type="Proteomes" id="UP001063166"/>
    </source>
</evidence>
<dbReference type="OrthoDB" id="3260303at2759"/>
<keyword evidence="1" id="KW-0175">Coiled coil</keyword>
<name>A0A9P3PLA5_LYOSH</name>
<organism evidence="2 3">
    <name type="scientific">Lyophyllum shimeji</name>
    <name type="common">Hon-shimeji</name>
    <name type="synonym">Tricholoma shimeji</name>
    <dbReference type="NCBI Taxonomy" id="47721"/>
    <lineage>
        <taxon>Eukaryota</taxon>
        <taxon>Fungi</taxon>
        <taxon>Dikarya</taxon>
        <taxon>Basidiomycota</taxon>
        <taxon>Agaricomycotina</taxon>
        <taxon>Agaricomycetes</taxon>
        <taxon>Agaricomycetidae</taxon>
        <taxon>Agaricales</taxon>
        <taxon>Tricholomatineae</taxon>
        <taxon>Lyophyllaceae</taxon>
        <taxon>Lyophyllum</taxon>
    </lineage>
</organism>
<evidence type="ECO:0008006" key="4">
    <source>
        <dbReference type="Google" id="ProtNLM"/>
    </source>
</evidence>
<dbReference type="EMBL" id="BRPK01000004">
    <property type="protein sequence ID" value="GLB37518.1"/>
    <property type="molecule type" value="Genomic_DNA"/>
</dbReference>